<keyword evidence="3" id="KW-1185">Reference proteome</keyword>
<evidence type="ECO:0000313" key="3">
    <source>
        <dbReference type="Proteomes" id="UP000828390"/>
    </source>
</evidence>
<protein>
    <submittedName>
        <fullName evidence="2">Uncharacterized protein</fullName>
    </submittedName>
</protein>
<feature type="region of interest" description="Disordered" evidence="1">
    <location>
        <begin position="1"/>
        <end position="99"/>
    </location>
</feature>
<name>A0A9D4GAN9_DREPO</name>
<organism evidence="2 3">
    <name type="scientific">Dreissena polymorpha</name>
    <name type="common">Zebra mussel</name>
    <name type="synonym">Mytilus polymorpha</name>
    <dbReference type="NCBI Taxonomy" id="45954"/>
    <lineage>
        <taxon>Eukaryota</taxon>
        <taxon>Metazoa</taxon>
        <taxon>Spiralia</taxon>
        <taxon>Lophotrochozoa</taxon>
        <taxon>Mollusca</taxon>
        <taxon>Bivalvia</taxon>
        <taxon>Autobranchia</taxon>
        <taxon>Heteroconchia</taxon>
        <taxon>Euheterodonta</taxon>
        <taxon>Imparidentia</taxon>
        <taxon>Neoheterodontei</taxon>
        <taxon>Myida</taxon>
        <taxon>Dreissenoidea</taxon>
        <taxon>Dreissenidae</taxon>
        <taxon>Dreissena</taxon>
    </lineage>
</organism>
<dbReference type="EMBL" id="JAIWYP010000006">
    <property type="protein sequence ID" value="KAH3811916.1"/>
    <property type="molecule type" value="Genomic_DNA"/>
</dbReference>
<evidence type="ECO:0000313" key="2">
    <source>
        <dbReference type="EMBL" id="KAH3811916.1"/>
    </source>
</evidence>
<proteinExistence type="predicted"/>
<dbReference type="Proteomes" id="UP000828390">
    <property type="component" value="Unassembled WGS sequence"/>
</dbReference>
<dbReference type="AlphaFoldDB" id="A0A9D4GAN9"/>
<accession>A0A9D4GAN9</accession>
<sequence>MTATSRTTVSTTSRVAPPKASTTGTPGGLSRPGVKPASGGQTGGARIMPPNASGSARGLQRRDSTSSTTSVSSSVSTVSTKSASKIKTSLDKTKRSGTGRKACTVAVVGHWPHPLSMHPPCCTVLWASSSRLFVPSDLGVLFVPFIIN</sequence>
<feature type="compositionally biased region" description="Low complexity" evidence="1">
    <location>
        <begin position="65"/>
        <end position="87"/>
    </location>
</feature>
<evidence type="ECO:0000256" key="1">
    <source>
        <dbReference type="SAM" id="MobiDB-lite"/>
    </source>
</evidence>
<reference evidence="2" key="2">
    <citation type="submission" date="2020-11" db="EMBL/GenBank/DDBJ databases">
        <authorList>
            <person name="McCartney M.A."/>
            <person name="Auch B."/>
            <person name="Kono T."/>
            <person name="Mallez S."/>
            <person name="Becker A."/>
            <person name="Gohl D.M."/>
            <person name="Silverstein K.A.T."/>
            <person name="Koren S."/>
            <person name="Bechman K.B."/>
            <person name="Herman A."/>
            <person name="Abrahante J.E."/>
            <person name="Garbe J."/>
        </authorList>
    </citation>
    <scope>NUCLEOTIDE SEQUENCE</scope>
    <source>
        <strain evidence="2">Duluth1</strain>
        <tissue evidence="2">Whole animal</tissue>
    </source>
</reference>
<comment type="caution">
    <text evidence="2">The sequence shown here is derived from an EMBL/GenBank/DDBJ whole genome shotgun (WGS) entry which is preliminary data.</text>
</comment>
<gene>
    <name evidence="2" type="ORF">DPMN_140333</name>
</gene>
<reference evidence="2" key="1">
    <citation type="journal article" date="2019" name="bioRxiv">
        <title>The Genome of the Zebra Mussel, Dreissena polymorpha: A Resource for Invasive Species Research.</title>
        <authorList>
            <person name="McCartney M.A."/>
            <person name="Auch B."/>
            <person name="Kono T."/>
            <person name="Mallez S."/>
            <person name="Zhang Y."/>
            <person name="Obille A."/>
            <person name="Becker A."/>
            <person name="Abrahante J.E."/>
            <person name="Garbe J."/>
            <person name="Badalamenti J.P."/>
            <person name="Herman A."/>
            <person name="Mangelson H."/>
            <person name="Liachko I."/>
            <person name="Sullivan S."/>
            <person name="Sone E.D."/>
            <person name="Koren S."/>
            <person name="Silverstein K.A.T."/>
            <person name="Beckman K.B."/>
            <person name="Gohl D.M."/>
        </authorList>
    </citation>
    <scope>NUCLEOTIDE SEQUENCE</scope>
    <source>
        <strain evidence="2">Duluth1</strain>
        <tissue evidence="2">Whole animal</tissue>
    </source>
</reference>
<feature type="compositionally biased region" description="Low complexity" evidence="1">
    <location>
        <begin position="1"/>
        <end position="16"/>
    </location>
</feature>